<protein>
    <submittedName>
        <fullName evidence="3">Phosphotransferase</fullName>
    </submittedName>
</protein>
<dbReference type="SUPFAM" id="SSF159245">
    <property type="entry name" value="AttH-like"/>
    <property type="match status" value="1"/>
</dbReference>
<dbReference type="AlphaFoldDB" id="A0A7I7QVV1"/>
<dbReference type="Gene3D" id="3.90.1200.10">
    <property type="match status" value="1"/>
</dbReference>
<dbReference type="InterPro" id="IPR055492">
    <property type="entry name" value="DUF7064"/>
</dbReference>
<dbReference type="Proteomes" id="UP000467193">
    <property type="component" value="Chromosome"/>
</dbReference>
<dbReference type="InterPro" id="IPR015897">
    <property type="entry name" value="CHK_kinase-like"/>
</dbReference>
<name>A0A7I7QVV1_9MYCO</name>
<feature type="region of interest" description="Disordered" evidence="1">
    <location>
        <begin position="354"/>
        <end position="376"/>
    </location>
</feature>
<sequence>MQPDTAAPLMERPTDLTAEWLTAALGRGTVTDVTVDRIGTGQMSECYRVGLVWADGDGGPASVVLKVAAADPSSRQTGLAMGLYEREVRFYADIAPGMSGPVAPCHHTAYDASTGAFDLLLADAAPATVGNEIRGASLDQAVLALTQLGLVHGPLLGNAALAGADWLNRESPVNQGLLSALYAGFIDRYGDQIAPEYRNVCERFVESYDAYAAAEAESDAPHGLVHGDYRLDNMLFGEEGADRPLTVVDWQTVTWGPAFTDVAYFLGCALPTDRRREHYDTLLRAYHSALGPDAGVTLEEVRDGVRHQTFFGVLMSIVSPMLVARTERGDEMFMAMIERHCQHAIDTGALAILPEPSAPEPLQPSADDEGGHPPTDEPLWSESWYFDFIDAAQDVGGWIRLGLLPNQGHAWINGLLCGPGMPTIAVLDFEAALPETPGQVRTDDVELTLEAAEPLRRYRVSLRGRGEAHDDPAALLRGEVGRPVDVVMDLEWTTVGTPYQYRLSTRYEIPCTVSGSVVADGRTYELAGVPGQRDHSWAARDWWSMDWVWSALHLDDGTHVHGLDLRIPGAPPLAAGYVQKEGEPLVELAAVTARETFDDDDLPVSTVLECAPGDLTASVEVRGHAPVLLTSPDGRVSRFPRAWATVTTADGRTGVGWLEWNRNLT</sequence>
<dbReference type="EMBL" id="AP022588">
    <property type="protein sequence ID" value="BBY30412.1"/>
    <property type="molecule type" value="Genomic_DNA"/>
</dbReference>
<dbReference type="KEGG" id="msei:MSEDJ_45080"/>
<evidence type="ECO:0000259" key="2">
    <source>
        <dbReference type="SMART" id="SM00587"/>
    </source>
</evidence>
<dbReference type="InterPro" id="IPR004119">
    <property type="entry name" value="EcKL"/>
</dbReference>
<gene>
    <name evidence="3" type="ORF">MSEDJ_45080</name>
</gene>
<dbReference type="InterPro" id="IPR052961">
    <property type="entry name" value="Oxido-Kinase-like_Enzymes"/>
</dbReference>
<dbReference type="Pfam" id="PF02958">
    <property type="entry name" value="EcKL"/>
    <property type="match status" value="1"/>
</dbReference>
<reference evidence="3 4" key="1">
    <citation type="journal article" date="2019" name="Emerg. Microbes Infect.">
        <title>Comprehensive subspecies identification of 175 nontuberculous mycobacteria species based on 7547 genomic profiles.</title>
        <authorList>
            <person name="Matsumoto Y."/>
            <person name="Kinjo T."/>
            <person name="Motooka D."/>
            <person name="Nabeya D."/>
            <person name="Jung N."/>
            <person name="Uechi K."/>
            <person name="Horii T."/>
            <person name="Iida T."/>
            <person name="Fujita J."/>
            <person name="Nakamura S."/>
        </authorList>
    </citation>
    <scope>NUCLEOTIDE SEQUENCE [LARGE SCALE GENOMIC DNA]</scope>
    <source>
        <strain evidence="3 4">JCM 17899</strain>
    </source>
</reference>
<dbReference type="InterPro" id="IPR011009">
    <property type="entry name" value="Kinase-like_dom_sf"/>
</dbReference>
<dbReference type="PANTHER" id="PTHR23020:SF41">
    <property type="entry name" value="AMINOGLYCOSIDE PHOSPHOTRANSFERASE DOMAIN-CONTAINING PROTEIN"/>
    <property type="match status" value="1"/>
</dbReference>
<accession>A0A7I7QVV1</accession>
<proteinExistence type="predicted"/>
<dbReference type="SMART" id="SM00587">
    <property type="entry name" value="CHK"/>
    <property type="match status" value="1"/>
</dbReference>
<feature type="domain" description="CHK kinase-like" evidence="2">
    <location>
        <begin position="119"/>
        <end position="300"/>
    </location>
</feature>
<evidence type="ECO:0000313" key="4">
    <source>
        <dbReference type="Proteomes" id="UP000467193"/>
    </source>
</evidence>
<evidence type="ECO:0000256" key="1">
    <source>
        <dbReference type="SAM" id="MobiDB-lite"/>
    </source>
</evidence>
<organism evidence="3 4">
    <name type="scientific">Mycolicibacterium sediminis</name>
    <dbReference type="NCBI Taxonomy" id="1286180"/>
    <lineage>
        <taxon>Bacteria</taxon>
        <taxon>Bacillati</taxon>
        <taxon>Actinomycetota</taxon>
        <taxon>Actinomycetes</taxon>
        <taxon>Mycobacteriales</taxon>
        <taxon>Mycobacteriaceae</taxon>
        <taxon>Mycolicibacterium</taxon>
    </lineage>
</organism>
<evidence type="ECO:0000313" key="3">
    <source>
        <dbReference type="EMBL" id="BBY30412.1"/>
    </source>
</evidence>
<keyword evidence="4" id="KW-1185">Reference proteome</keyword>
<dbReference type="PANTHER" id="PTHR23020">
    <property type="entry name" value="UNCHARACTERIZED NUCLEAR HORMONE RECEPTOR-RELATED"/>
    <property type="match status" value="1"/>
</dbReference>
<dbReference type="SUPFAM" id="SSF56112">
    <property type="entry name" value="Protein kinase-like (PK-like)"/>
    <property type="match status" value="1"/>
</dbReference>
<keyword evidence="3" id="KW-0808">Transferase</keyword>
<dbReference type="Pfam" id="PF23212">
    <property type="entry name" value="DUF7064"/>
    <property type="match status" value="1"/>
</dbReference>
<dbReference type="GO" id="GO:0016740">
    <property type="term" value="F:transferase activity"/>
    <property type="evidence" value="ECO:0007669"/>
    <property type="project" value="UniProtKB-KW"/>
</dbReference>